<keyword evidence="4" id="KW-1185">Reference proteome</keyword>
<reference evidence="3" key="3">
    <citation type="submission" date="2020-12" db="UniProtKB">
        <authorList>
            <consortium name="EnsemblPlants"/>
        </authorList>
    </citation>
    <scope>IDENTIFICATION</scope>
</reference>
<dbReference type="RefSeq" id="XP_024363655.1">
    <property type="nucleotide sequence ID" value="XM_024507887.2"/>
</dbReference>
<proteinExistence type="predicted"/>
<reference evidence="2 4" key="2">
    <citation type="journal article" date="2018" name="Plant J.">
        <title>The Physcomitrella patens chromosome-scale assembly reveals moss genome structure and evolution.</title>
        <authorList>
            <person name="Lang D."/>
            <person name="Ullrich K.K."/>
            <person name="Murat F."/>
            <person name="Fuchs J."/>
            <person name="Jenkins J."/>
            <person name="Haas F.B."/>
            <person name="Piednoel M."/>
            <person name="Gundlach H."/>
            <person name="Van Bel M."/>
            <person name="Meyberg R."/>
            <person name="Vives C."/>
            <person name="Morata J."/>
            <person name="Symeonidi A."/>
            <person name="Hiss M."/>
            <person name="Muchero W."/>
            <person name="Kamisugi Y."/>
            <person name="Saleh O."/>
            <person name="Blanc G."/>
            <person name="Decker E.L."/>
            <person name="van Gessel N."/>
            <person name="Grimwood J."/>
            <person name="Hayes R.D."/>
            <person name="Graham S.W."/>
            <person name="Gunter L.E."/>
            <person name="McDaniel S.F."/>
            <person name="Hoernstein S.N.W."/>
            <person name="Larsson A."/>
            <person name="Li F.W."/>
            <person name="Perroud P.F."/>
            <person name="Phillips J."/>
            <person name="Ranjan P."/>
            <person name="Rokshar D.S."/>
            <person name="Rothfels C.J."/>
            <person name="Schneider L."/>
            <person name="Shu S."/>
            <person name="Stevenson D.W."/>
            <person name="Thummler F."/>
            <person name="Tillich M."/>
            <person name="Villarreal Aguilar J.C."/>
            <person name="Widiez T."/>
            <person name="Wong G.K."/>
            <person name="Wymore A."/>
            <person name="Zhang Y."/>
            <person name="Zimmer A.D."/>
            <person name="Quatrano R.S."/>
            <person name="Mayer K.F.X."/>
            <person name="Goodstein D."/>
            <person name="Casacuberta J.M."/>
            <person name="Vandepoele K."/>
            <person name="Reski R."/>
            <person name="Cuming A.C."/>
            <person name="Tuskan G.A."/>
            <person name="Maumus F."/>
            <person name="Salse J."/>
            <person name="Schmutz J."/>
            <person name="Rensing S.A."/>
        </authorList>
    </citation>
    <scope>NUCLEOTIDE SEQUENCE [LARGE SCALE GENOMIC DNA]</scope>
    <source>
        <strain evidence="3 4">cv. Gransden 2004</strain>
    </source>
</reference>
<feature type="compositionally biased region" description="Polar residues" evidence="1">
    <location>
        <begin position="87"/>
        <end position="100"/>
    </location>
</feature>
<dbReference type="EnsemblPlants" id="Pp3c24_16120V3.3">
    <property type="protein sequence ID" value="Pp3c24_16120V3.3"/>
    <property type="gene ID" value="Pp3c24_16120"/>
</dbReference>
<feature type="compositionally biased region" description="Basic and acidic residues" evidence="1">
    <location>
        <begin position="42"/>
        <end position="57"/>
    </location>
</feature>
<accession>A0A2K1IGZ8</accession>
<dbReference type="Gramene" id="Pp3c24_16120V3.3">
    <property type="protein sequence ID" value="Pp3c24_16120V3.3"/>
    <property type="gene ID" value="Pp3c24_16120"/>
</dbReference>
<dbReference type="Gramene" id="Pp3c24_16120V3.2">
    <property type="protein sequence ID" value="Pp3c24_16120V3.2"/>
    <property type="gene ID" value="Pp3c24_16120"/>
</dbReference>
<sequence>MDSEGNLSGNSSGELPKILKDQTNVSTGIGPTGTDTPAPKDLMLHCDQMEHSLKEPLSRPPGALFQVGSGLKGDQSEKIPEPISEEQPISNSSHPESTAK</sequence>
<dbReference type="OrthoDB" id="10393020at2759"/>
<gene>
    <name evidence="3" type="primary">LOC112276503</name>
    <name evidence="2" type="ORF">PHYPA_029148</name>
</gene>
<dbReference type="RefSeq" id="XP_024363653.1">
    <property type="nucleotide sequence ID" value="XM_024507885.2"/>
</dbReference>
<feature type="region of interest" description="Disordered" evidence="1">
    <location>
        <begin position="1"/>
        <end position="100"/>
    </location>
</feature>
<dbReference type="Gramene" id="Pp3c24_16120V3.1">
    <property type="protein sequence ID" value="Pp3c24_16120V3.1"/>
    <property type="gene ID" value="Pp3c24_16120"/>
</dbReference>
<evidence type="ECO:0000313" key="2">
    <source>
        <dbReference type="EMBL" id="PNR28556.1"/>
    </source>
</evidence>
<dbReference type="Gramene" id="Pp3c24_16120V3.5">
    <property type="protein sequence ID" value="Pp3c24_16120V3.5"/>
    <property type="gene ID" value="Pp3c24_16120"/>
</dbReference>
<dbReference type="EMBL" id="ABEU02000024">
    <property type="protein sequence ID" value="PNR28556.1"/>
    <property type="molecule type" value="Genomic_DNA"/>
</dbReference>
<evidence type="ECO:0000313" key="3">
    <source>
        <dbReference type="EnsemblPlants" id="Pp3c24_16120V3.1"/>
    </source>
</evidence>
<protein>
    <submittedName>
        <fullName evidence="2 3">Uncharacterized protein</fullName>
    </submittedName>
</protein>
<dbReference type="EnsemblPlants" id="Pp3c24_16120V3.4">
    <property type="protein sequence ID" value="Pp3c24_16120V3.4"/>
    <property type="gene ID" value="Pp3c24_16120"/>
</dbReference>
<evidence type="ECO:0000313" key="4">
    <source>
        <dbReference type="Proteomes" id="UP000006727"/>
    </source>
</evidence>
<dbReference type="AlphaFoldDB" id="A0A2K1IGZ8"/>
<name>A0A2K1IGZ8_PHYPA</name>
<dbReference type="Proteomes" id="UP000006727">
    <property type="component" value="Chromosome 24"/>
</dbReference>
<feature type="compositionally biased region" description="Polar residues" evidence="1">
    <location>
        <begin position="21"/>
        <end position="35"/>
    </location>
</feature>
<dbReference type="RefSeq" id="XP_024363652.1">
    <property type="nucleotide sequence ID" value="XM_024507884.2"/>
</dbReference>
<dbReference type="GeneID" id="112276503"/>
<dbReference type="Gramene" id="Pp3c24_16120V3.4">
    <property type="protein sequence ID" value="Pp3c24_16120V3.4"/>
    <property type="gene ID" value="Pp3c24_16120"/>
</dbReference>
<dbReference type="EnsemblPlants" id="Pp3c24_16120V3.1">
    <property type="protein sequence ID" value="Pp3c24_16120V3.1"/>
    <property type="gene ID" value="Pp3c24_16120"/>
</dbReference>
<organism evidence="2">
    <name type="scientific">Physcomitrium patens</name>
    <name type="common">Spreading-leaved earth moss</name>
    <name type="synonym">Physcomitrella patens</name>
    <dbReference type="NCBI Taxonomy" id="3218"/>
    <lineage>
        <taxon>Eukaryota</taxon>
        <taxon>Viridiplantae</taxon>
        <taxon>Streptophyta</taxon>
        <taxon>Embryophyta</taxon>
        <taxon>Bryophyta</taxon>
        <taxon>Bryophytina</taxon>
        <taxon>Bryopsida</taxon>
        <taxon>Funariidae</taxon>
        <taxon>Funariales</taxon>
        <taxon>Funariaceae</taxon>
        <taxon>Physcomitrium</taxon>
    </lineage>
</organism>
<feature type="compositionally biased region" description="Low complexity" evidence="1">
    <location>
        <begin position="1"/>
        <end position="15"/>
    </location>
</feature>
<dbReference type="RefSeq" id="XP_024363654.1">
    <property type="nucleotide sequence ID" value="XM_024507886.2"/>
</dbReference>
<dbReference type="EnsemblPlants" id="Pp3c24_16120V3.5">
    <property type="protein sequence ID" value="Pp3c24_16120V3.5"/>
    <property type="gene ID" value="Pp3c24_16120"/>
</dbReference>
<dbReference type="KEGG" id="ppp:112276503"/>
<dbReference type="PaxDb" id="3218-PP1S178_136V6.1"/>
<reference evidence="2 4" key="1">
    <citation type="journal article" date="2008" name="Science">
        <title>The Physcomitrella genome reveals evolutionary insights into the conquest of land by plants.</title>
        <authorList>
            <person name="Rensing S."/>
            <person name="Lang D."/>
            <person name="Zimmer A."/>
            <person name="Terry A."/>
            <person name="Salamov A."/>
            <person name="Shapiro H."/>
            <person name="Nishiyama T."/>
            <person name="Perroud P.-F."/>
            <person name="Lindquist E."/>
            <person name="Kamisugi Y."/>
            <person name="Tanahashi T."/>
            <person name="Sakakibara K."/>
            <person name="Fujita T."/>
            <person name="Oishi K."/>
            <person name="Shin-I T."/>
            <person name="Kuroki Y."/>
            <person name="Toyoda A."/>
            <person name="Suzuki Y."/>
            <person name="Hashimoto A."/>
            <person name="Yamaguchi K."/>
            <person name="Sugano A."/>
            <person name="Kohara Y."/>
            <person name="Fujiyama A."/>
            <person name="Anterola A."/>
            <person name="Aoki S."/>
            <person name="Ashton N."/>
            <person name="Barbazuk W.B."/>
            <person name="Barker E."/>
            <person name="Bennetzen J."/>
            <person name="Bezanilla M."/>
            <person name="Blankenship R."/>
            <person name="Cho S.H."/>
            <person name="Dutcher S."/>
            <person name="Estelle M."/>
            <person name="Fawcett J.A."/>
            <person name="Gundlach H."/>
            <person name="Hanada K."/>
            <person name="Heyl A."/>
            <person name="Hicks K.A."/>
            <person name="Hugh J."/>
            <person name="Lohr M."/>
            <person name="Mayer K."/>
            <person name="Melkozernov A."/>
            <person name="Murata T."/>
            <person name="Nelson D."/>
            <person name="Pils B."/>
            <person name="Prigge M."/>
            <person name="Reiss B."/>
            <person name="Renner T."/>
            <person name="Rombauts S."/>
            <person name="Rushton P."/>
            <person name="Sanderfoot A."/>
            <person name="Schween G."/>
            <person name="Shiu S.-H."/>
            <person name="Stueber K."/>
            <person name="Theodoulou F.L."/>
            <person name="Tu H."/>
            <person name="Van de Peer Y."/>
            <person name="Verrier P.J."/>
            <person name="Waters E."/>
            <person name="Wood A."/>
            <person name="Yang L."/>
            <person name="Cove D."/>
            <person name="Cuming A."/>
            <person name="Hasebe M."/>
            <person name="Lucas S."/>
            <person name="Mishler D.B."/>
            <person name="Reski R."/>
            <person name="Grigoriev I."/>
            <person name="Quatrano R.S."/>
            <person name="Boore J.L."/>
        </authorList>
    </citation>
    <scope>NUCLEOTIDE SEQUENCE [LARGE SCALE GENOMIC DNA]</scope>
    <source>
        <strain evidence="3 4">cv. Gransden 2004</strain>
    </source>
</reference>
<dbReference type="EnsemblPlants" id="Pp3c24_16120V3.2">
    <property type="protein sequence ID" value="Pp3c24_16120V3.2"/>
    <property type="gene ID" value="Pp3c24_16120"/>
</dbReference>
<evidence type="ECO:0000256" key="1">
    <source>
        <dbReference type="SAM" id="MobiDB-lite"/>
    </source>
</evidence>